<dbReference type="GO" id="GO:0030136">
    <property type="term" value="C:clathrin-coated vesicle"/>
    <property type="evidence" value="ECO:0007669"/>
    <property type="project" value="TreeGrafter"/>
</dbReference>
<dbReference type="GO" id="GO:0007015">
    <property type="term" value="P:actin filament organization"/>
    <property type="evidence" value="ECO:0007669"/>
    <property type="project" value="TreeGrafter"/>
</dbReference>
<protein>
    <submittedName>
        <fullName evidence="2">ANTH-domain-containing protein</fullName>
    </submittedName>
</protein>
<organism evidence="2 3">
    <name type="scientific">Neocallimastix californiae</name>
    <dbReference type="NCBI Taxonomy" id="1754190"/>
    <lineage>
        <taxon>Eukaryota</taxon>
        <taxon>Fungi</taxon>
        <taxon>Fungi incertae sedis</taxon>
        <taxon>Chytridiomycota</taxon>
        <taxon>Chytridiomycota incertae sedis</taxon>
        <taxon>Neocallimastigomycetes</taxon>
        <taxon>Neocallimastigales</taxon>
        <taxon>Neocallimastigaceae</taxon>
        <taxon>Neocallimastix</taxon>
    </lineage>
</organism>
<dbReference type="InterPro" id="IPR030224">
    <property type="entry name" value="Sla2_fam"/>
</dbReference>
<gene>
    <name evidence="2" type="ORF">LY90DRAFT_107665</name>
</gene>
<evidence type="ECO:0000259" key="1">
    <source>
        <dbReference type="Pfam" id="PF07651"/>
    </source>
</evidence>
<dbReference type="InterPro" id="IPR011417">
    <property type="entry name" value="ANTH_dom"/>
</dbReference>
<dbReference type="Proteomes" id="UP000193920">
    <property type="component" value="Unassembled WGS sequence"/>
</dbReference>
<dbReference type="GO" id="GO:0051015">
    <property type="term" value="F:actin filament binding"/>
    <property type="evidence" value="ECO:0007669"/>
    <property type="project" value="TreeGrafter"/>
</dbReference>
<dbReference type="GO" id="GO:0032051">
    <property type="term" value="F:clathrin light chain binding"/>
    <property type="evidence" value="ECO:0007669"/>
    <property type="project" value="TreeGrafter"/>
</dbReference>
<dbReference type="GO" id="GO:0030864">
    <property type="term" value="C:cortical actin cytoskeleton"/>
    <property type="evidence" value="ECO:0007669"/>
    <property type="project" value="TreeGrafter"/>
</dbReference>
<dbReference type="GO" id="GO:0080025">
    <property type="term" value="F:phosphatidylinositol-3,5-bisphosphate binding"/>
    <property type="evidence" value="ECO:0007669"/>
    <property type="project" value="TreeGrafter"/>
</dbReference>
<dbReference type="GO" id="GO:0035615">
    <property type="term" value="F:clathrin adaptor activity"/>
    <property type="evidence" value="ECO:0007669"/>
    <property type="project" value="TreeGrafter"/>
</dbReference>
<evidence type="ECO:0000313" key="2">
    <source>
        <dbReference type="EMBL" id="ORY76748.1"/>
    </source>
</evidence>
<dbReference type="AlphaFoldDB" id="A0A1Y2EYS3"/>
<accession>A0A1Y2EYS3</accession>
<proteinExistence type="predicted"/>
<sequence length="118" mass="13775">MGYAPLIQAYVSFLSAKLNFHKTHENFKANFDYEEYVSLKGVDDPNEGYESIFDLLMLLDKIDNLQKIIFSYLRPAANNECRISALVPLIEESYNIYKFLQSMLMAMHKSKKSVQQMY</sequence>
<dbReference type="GO" id="GO:0043325">
    <property type="term" value="F:phosphatidylinositol-3,4-bisphosphate binding"/>
    <property type="evidence" value="ECO:0007669"/>
    <property type="project" value="TreeGrafter"/>
</dbReference>
<dbReference type="Pfam" id="PF07651">
    <property type="entry name" value="ANTH"/>
    <property type="match status" value="1"/>
</dbReference>
<dbReference type="OrthoDB" id="10262320at2759"/>
<dbReference type="STRING" id="1754190.A0A1Y2EYS3"/>
<comment type="caution">
    <text evidence="2">The sequence shown here is derived from an EMBL/GenBank/DDBJ whole genome shotgun (WGS) entry which is preliminary data.</text>
</comment>
<evidence type="ECO:0000313" key="3">
    <source>
        <dbReference type="Proteomes" id="UP000193920"/>
    </source>
</evidence>
<reference evidence="2 3" key="1">
    <citation type="submission" date="2016-08" db="EMBL/GenBank/DDBJ databases">
        <title>A Parts List for Fungal Cellulosomes Revealed by Comparative Genomics.</title>
        <authorList>
            <consortium name="DOE Joint Genome Institute"/>
            <person name="Haitjema C.H."/>
            <person name="Gilmore S.P."/>
            <person name="Henske J.K."/>
            <person name="Solomon K.V."/>
            <person name="De Groot R."/>
            <person name="Kuo A."/>
            <person name="Mondo S.J."/>
            <person name="Salamov A.A."/>
            <person name="Labutti K."/>
            <person name="Zhao Z."/>
            <person name="Chiniquy J."/>
            <person name="Barry K."/>
            <person name="Brewer H.M."/>
            <person name="Purvine S.O."/>
            <person name="Wright A.T."/>
            <person name="Boxma B."/>
            <person name="Van Alen T."/>
            <person name="Hackstein J.H."/>
            <person name="Baker S.E."/>
            <person name="Grigoriev I.V."/>
            <person name="O'Malley M.A."/>
        </authorList>
    </citation>
    <scope>NUCLEOTIDE SEQUENCE [LARGE SCALE GENOMIC DNA]</scope>
    <source>
        <strain evidence="2 3">G1</strain>
    </source>
</reference>
<dbReference type="GO" id="GO:0048268">
    <property type="term" value="P:clathrin coat assembly"/>
    <property type="evidence" value="ECO:0007669"/>
    <property type="project" value="TreeGrafter"/>
</dbReference>
<dbReference type="PANTHER" id="PTHR10407">
    <property type="entry name" value="HUNTINGTIN INTERACTING PROTEIN 1"/>
    <property type="match status" value="1"/>
</dbReference>
<name>A0A1Y2EYS3_9FUNG</name>
<keyword evidence="3" id="KW-1185">Reference proteome</keyword>
<dbReference type="GO" id="GO:0006897">
    <property type="term" value="P:endocytosis"/>
    <property type="evidence" value="ECO:0007669"/>
    <property type="project" value="InterPro"/>
</dbReference>
<feature type="domain" description="AP180 N-terminal homology (ANTH)" evidence="1">
    <location>
        <begin position="2"/>
        <end position="111"/>
    </location>
</feature>
<dbReference type="EMBL" id="MCOG01000021">
    <property type="protein sequence ID" value="ORY76748.1"/>
    <property type="molecule type" value="Genomic_DNA"/>
</dbReference>
<dbReference type="PANTHER" id="PTHR10407:SF15">
    <property type="entry name" value="HUNTINGTIN INTERACTING PROTEIN 1"/>
    <property type="match status" value="1"/>
</dbReference>